<dbReference type="EMBL" id="LJIJ01000259">
    <property type="protein sequence ID" value="ODM99718.1"/>
    <property type="molecule type" value="Genomic_DNA"/>
</dbReference>
<feature type="region of interest" description="Disordered" evidence="1">
    <location>
        <begin position="83"/>
        <end position="162"/>
    </location>
</feature>
<dbReference type="Proteomes" id="UP000094527">
    <property type="component" value="Unassembled WGS sequence"/>
</dbReference>
<keyword evidence="3" id="KW-1185">Reference proteome</keyword>
<name>A0A1D2N375_ORCCI</name>
<feature type="region of interest" description="Disordered" evidence="1">
    <location>
        <begin position="1"/>
        <end position="59"/>
    </location>
</feature>
<protein>
    <submittedName>
        <fullName evidence="2">Uncharacterized protein</fullName>
    </submittedName>
</protein>
<feature type="compositionally biased region" description="Low complexity" evidence="1">
    <location>
        <begin position="27"/>
        <end position="58"/>
    </location>
</feature>
<evidence type="ECO:0000313" key="3">
    <source>
        <dbReference type="Proteomes" id="UP000094527"/>
    </source>
</evidence>
<evidence type="ECO:0000256" key="1">
    <source>
        <dbReference type="SAM" id="MobiDB-lite"/>
    </source>
</evidence>
<evidence type="ECO:0000313" key="2">
    <source>
        <dbReference type="EMBL" id="ODM99718.1"/>
    </source>
</evidence>
<comment type="caution">
    <text evidence="2">The sequence shown here is derived from an EMBL/GenBank/DDBJ whole genome shotgun (WGS) entry which is preliminary data.</text>
</comment>
<sequence length="234" mass="24130">SSGSVIGKSGDSATNFKVGKDDKTLVSRISESSGSSSGASKRNNISSLSNSTSSSSINFQPGACSTFILTEGEEFPEDIIAKERGAGGGNTNFHGRRNKSSIETSGSSSSDKYAEPINNGVGSSSSKSSRMKVESQQLSPDGAALPIPETGSPNGIHSNNISGEEENFECFGEGSESFTLETGSGDTSLQFSSTTLTVDEKSIFVLDVGGGVGGKSECDTKELSAVLYKVLPLH</sequence>
<feature type="compositionally biased region" description="Polar residues" evidence="1">
    <location>
        <begin position="151"/>
        <end position="161"/>
    </location>
</feature>
<dbReference type="AlphaFoldDB" id="A0A1D2N375"/>
<accession>A0A1D2N375</accession>
<organism evidence="2 3">
    <name type="scientific">Orchesella cincta</name>
    <name type="common">Springtail</name>
    <name type="synonym">Podura cincta</name>
    <dbReference type="NCBI Taxonomy" id="48709"/>
    <lineage>
        <taxon>Eukaryota</taxon>
        <taxon>Metazoa</taxon>
        <taxon>Ecdysozoa</taxon>
        <taxon>Arthropoda</taxon>
        <taxon>Hexapoda</taxon>
        <taxon>Collembola</taxon>
        <taxon>Entomobryomorpha</taxon>
        <taxon>Entomobryoidea</taxon>
        <taxon>Orchesellidae</taxon>
        <taxon>Orchesellinae</taxon>
        <taxon>Orchesella</taxon>
    </lineage>
</organism>
<reference evidence="2 3" key="1">
    <citation type="journal article" date="2016" name="Genome Biol. Evol.">
        <title>Gene Family Evolution Reflects Adaptation to Soil Environmental Stressors in the Genome of the Collembolan Orchesella cincta.</title>
        <authorList>
            <person name="Faddeeva-Vakhrusheva A."/>
            <person name="Derks M.F."/>
            <person name="Anvar S.Y."/>
            <person name="Agamennone V."/>
            <person name="Suring W."/>
            <person name="Smit S."/>
            <person name="van Straalen N.M."/>
            <person name="Roelofs D."/>
        </authorList>
    </citation>
    <scope>NUCLEOTIDE SEQUENCE [LARGE SCALE GENOMIC DNA]</scope>
    <source>
        <tissue evidence="2">Mixed pool</tissue>
    </source>
</reference>
<proteinExistence type="predicted"/>
<feature type="non-terminal residue" evidence="2">
    <location>
        <position position="1"/>
    </location>
</feature>
<gene>
    <name evidence="2" type="ORF">Ocin01_06953</name>
</gene>
<feature type="non-terminal residue" evidence="2">
    <location>
        <position position="234"/>
    </location>
</feature>
<feature type="compositionally biased region" description="Low complexity" evidence="1">
    <location>
        <begin position="101"/>
        <end position="110"/>
    </location>
</feature>